<evidence type="ECO:0000313" key="3">
    <source>
        <dbReference type="Proteomes" id="UP001341840"/>
    </source>
</evidence>
<protein>
    <submittedName>
        <fullName evidence="2">Uncharacterized protein</fullName>
    </submittedName>
</protein>
<feature type="region of interest" description="Disordered" evidence="1">
    <location>
        <begin position="90"/>
        <end position="112"/>
    </location>
</feature>
<accession>A0ABU6R456</accession>
<dbReference type="EMBL" id="JASCZI010030220">
    <property type="protein sequence ID" value="MED6118790.1"/>
    <property type="molecule type" value="Genomic_DNA"/>
</dbReference>
<comment type="caution">
    <text evidence="2">The sequence shown here is derived from an EMBL/GenBank/DDBJ whole genome shotgun (WGS) entry which is preliminary data.</text>
</comment>
<evidence type="ECO:0000313" key="2">
    <source>
        <dbReference type="EMBL" id="MED6118790.1"/>
    </source>
</evidence>
<feature type="compositionally biased region" description="Basic and acidic residues" evidence="1">
    <location>
        <begin position="97"/>
        <end position="112"/>
    </location>
</feature>
<reference evidence="2 3" key="1">
    <citation type="journal article" date="2023" name="Plants (Basel)">
        <title>Bridging the Gap: Combining Genomics and Transcriptomics Approaches to Understand Stylosanthes scabra, an Orphan Legume from the Brazilian Caatinga.</title>
        <authorList>
            <person name="Ferreira-Neto J.R.C."/>
            <person name="da Silva M.D."/>
            <person name="Binneck E."/>
            <person name="de Melo N.F."/>
            <person name="da Silva R.H."/>
            <person name="de Melo A.L.T.M."/>
            <person name="Pandolfi V."/>
            <person name="Bustamante F.O."/>
            <person name="Brasileiro-Vidal A.C."/>
            <person name="Benko-Iseppon A.M."/>
        </authorList>
    </citation>
    <scope>NUCLEOTIDE SEQUENCE [LARGE SCALE GENOMIC DNA]</scope>
    <source>
        <tissue evidence="2">Leaves</tissue>
    </source>
</reference>
<name>A0ABU6R456_9FABA</name>
<organism evidence="2 3">
    <name type="scientific">Stylosanthes scabra</name>
    <dbReference type="NCBI Taxonomy" id="79078"/>
    <lineage>
        <taxon>Eukaryota</taxon>
        <taxon>Viridiplantae</taxon>
        <taxon>Streptophyta</taxon>
        <taxon>Embryophyta</taxon>
        <taxon>Tracheophyta</taxon>
        <taxon>Spermatophyta</taxon>
        <taxon>Magnoliopsida</taxon>
        <taxon>eudicotyledons</taxon>
        <taxon>Gunneridae</taxon>
        <taxon>Pentapetalae</taxon>
        <taxon>rosids</taxon>
        <taxon>fabids</taxon>
        <taxon>Fabales</taxon>
        <taxon>Fabaceae</taxon>
        <taxon>Papilionoideae</taxon>
        <taxon>50 kb inversion clade</taxon>
        <taxon>dalbergioids sensu lato</taxon>
        <taxon>Dalbergieae</taxon>
        <taxon>Pterocarpus clade</taxon>
        <taxon>Stylosanthes</taxon>
    </lineage>
</organism>
<feature type="compositionally biased region" description="Basic residues" evidence="1">
    <location>
        <begin position="1"/>
        <end position="10"/>
    </location>
</feature>
<gene>
    <name evidence="2" type="ORF">PIB30_005926</name>
</gene>
<feature type="compositionally biased region" description="Polar residues" evidence="1">
    <location>
        <begin position="16"/>
        <end position="34"/>
    </location>
</feature>
<proteinExistence type="predicted"/>
<keyword evidence="3" id="KW-1185">Reference proteome</keyword>
<feature type="region of interest" description="Disordered" evidence="1">
    <location>
        <begin position="1"/>
        <end position="46"/>
    </location>
</feature>
<evidence type="ECO:0000256" key="1">
    <source>
        <dbReference type="SAM" id="MobiDB-lite"/>
    </source>
</evidence>
<dbReference type="Proteomes" id="UP001341840">
    <property type="component" value="Unassembled WGS sequence"/>
</dbReference>
<sequence>METKAKRKVRTERATSRVNGSSRTTTRANSSVNRSGCRVGSGQFSGRVSESAAVRWLDDTWRDLNVGCCKQNHGWQGNFKRRVQRNLGTRLGSLDLGRQDEGSDDGGDKPKR</sequence>